<gene>
    <name evidence="1" type="ORF">PoB_004311900</name>
</gene>
<dbReference type="Proteomes" id="UP000735302">
    <property type="component" value="Unassembled WGS sequence"/>
</dbReference>
<dbReference type="SUPFAM" id="SSF56436">
    <property type="entry name" value="C-type lectin-like"/>
    <property type="match status" value="1"/>
</dbReference>
<evidence type="ECO:0008006" key="3">
    <source>
        <dbReference type="Google" id="ProtNLM"/>
    </source>
</evidence>
<proteinExistence type="predicted"/>
<protein>
    <recommendedName>
        <fullName evidence="3">C-type lectin domain-containing protein</fullName>
    </recommendedName>
</protein>
<dbReference type="InterPro" id="IPR016186">
    <property type="entry name" value="C-type_lectin-like/link_sf"/>
</dbReference>
<dbReference type="Gene3D" id="3.10.100.10">
    <property type="entry name" value="Mannose-Binding Protein A, subunit A"/>
    <property type="match status" value="1"/>
</dbReference>
<organism evidence="1 2">
    <name type="scientific">Plakobranchus ocellatus</name>
    <dbReference type="NCBI Taxonomy" id="259542"/>
    <lineage>
        <taxon>Eukaryota</taxon>
        <taxon>Metazoa</taxon>
        <taxon>Spiralia</taxon>
        <taxon>Lophotrochozoa</taxon>
        <taxon>Mollusca</taxon>
        <taxon>Gastropoda</taxon>
        <taxon>Heterobranchia</taxon>
        <taxon>Euthyneura</taxon>
        <taxon>Panpulmonata</taxon>
        <taxon>Sacoglossa</taxon>
        <taxon>Placobranchoidea</taxon>
        <taxon>Plakobranchidae</taxon>
        <taxon>Plakobranchus</taxon>
    </lineage>
</organism>
<dbReference type="EMBL" id="BLXT01004673">
    <property type="protein sequence ID" value="GFO16614.1"/>
    <property type="molecule type" value="Genomic_DNA"/>
</dbReference>
<name>A0AAV4BCV0_9GAST</name>
<sequence>MTTYVCPTQGTKRSEEFALNEGYISHNYKWHKNKKYYLSRQYESFNLATMNGRCKQLGGYLVQVDNSFKHQFDSNFVSGQGPYFTGITDEESEGRYYTYNDKTPAKYHHWRWFQRTTGRTRSA</sequence>
<comment type="caution">
    <text evidence="1">The sequence shown here is derived from an EMBL/GenBank/DDBJ whole genome shotgun (WGS) entry which is preliminary data.</text>
</comment>
<accession>A0AAV4BCV0</accession>
<dbReference type="CDD" id="cd00037">
    <property type="entry name" value="CLECT"/>
    <property type="match status" value="1"/>
</dbReference>
<keyword evidence="2" id="KW-1185">Reference proteome</keyword>
<evidence type="ECO:0000313" key="1">
    <source>
        <dbReference type="EMBL" id="GFO16614.1"/>
    </source>
</evidence>
<reference evidence="1 2" key="1">
    <citation type="journal article" date="2021" name="Elife">
        <title>Chloroplast acquisition without the gene transfer in kleptoplastic sea slugs, Plakobranchus ocellatus.</title>
        <authorList>
            <person name="Maeda T."/>
            <person name="Takahashi S."/>
            <person name="Yoshida T."/>
            <person name="Shimamura S."/>
            <person name="Takaki Y."/>
            <person name="Nagai Y."/>
            <person name="Toyoda A."/>
            <person name="Suzuki Y."/>
            <person name="Arimoto A."/>
            <person name="Ishii H."/>
            <person name="Satoh N."/>
            <person name="Nishiyama T."/>
            <person name="Hasebe M."/>
            <person name="Maruyama T."/>
            <person name="Minagawa J."/>
            <person name="Obokata J."/>
            <person name="Shigenobu S."/>
        </authorList>
    </citation>
    <scope>NUCLEOTIDE SEQUENCE [LARGE SCALE GENOMIC DNA]</scope>
</reference>
<evidence type="ECO:0000313" key="2">
    <source>
        <dbReference type="Proteomes" id="UP000735302"/>
    </source>
</evidence>
<dbReference type="AlphaFoldDB" id="A0AAV4BCV0"/>
<dbReference type="InterPro" id="IPR016187">
    <property type="entry name" value="CTDL_fold"/>
</dbReference>